<dbReference type="Proteomes" id="UP000295244">
    <property type="component" value="Unassembled WGS sequence"/>
</dbReference>
<dbReference type="OrthoDB" id="9766564at2"/>
<dbReference type="InterPro" id="IPR032466">
    <property type="entry name" value="Metal_Hydrolase"/>
</dbReference>
<dbReference type="GO" id="GO:0008880">
    <property type="term" value="F:glucuronate isomerase activity"/>
    <property type="evidence" value="ECO:0007669"/>
    <property type="project" value="UniProtKB-EC"/>
</dbReference>
<comment type="similarity">
    <text evidence="3">Belongs to the metallo-dependent hydrolases superfamily. Uronate isomerase family.</text>
</comment>
<proteinExistence type="inferred from homology"/>
<gene>
    <name evidence="7" type="ORF">E0L93_12365</name>
</gene>
<comment type="caution">
    <text evidence="7">The sequence shown here is derived from an EMBL/GenBank/DDBJ whole genome shotgun (WGS) entry which is preliminary data.</text>
</comment>
<dbReference type="PANTHER" id="PTHR30068">
    <property type="entry name" value="URONATE ISOMERASE"/>
    <property type="match status" value="1"/>
</dbReference>
<evidence type="ECO:0000313" key="8">
    <source>
        <dbReference type="Proteomes" id="UP000295244"/>
    </source>
</evidence>
<dbReference type="SUPFAM" id="SSF51556">
    <property type="entry name" value="Metallo-dependent hydrolases"/>
    <property type="match status" value="1"/>
</dbReference>
<evidence type="ECO:0000256" key="1">
    <source>
        <dbReference type="ARBA" id="ARBA00001165"/>
    </source>
</evidence>
<dbReference type="EC" id="5.3.1.12" evidence="4"/>
<name>A0A4R1BER4_9ACTN</name>
<evidence type="ECO:0000256" key="4">
    <source>
        <dbReference type="ARBA" id="ARBA00012546"/>
    </source>
</evidence>
<keyword evidence="8" id="KW-1185">Reference proteome</keyword>
<comment type="catalytic activity">
    <reaction evidence="1">
        <text>D-glucuronate = D-fructuronate</text>
        <dbReference type="Rhea" id="RHEA:13049"/>
        <dbReference type="ChEBI" id="CHEBI:58720"/>
        <dbReference type="ChEBI" id="CHEBI:59863"/>
        <dbReference type="EC" id="5.3.1.12"/>
    </reaction>
</comment>
<evidence type="ECO:0000256" key="3">
    <source>
        <dbReference type="ARBA" id="ARBA00008397"/>
    </source>
</evidence>
<dbReference type="GO" id="GO:0019698">
    <property type="term" value="P:D-galacturonate catabolic process"/>
    <property type="evidence" value="ECO:0007669"/>
    <property type="project" value="TreeGrafter"/>
</dbReference>
<dbReference type="Gene3D" id="3.20.20.140">
    <property type="entry name" value="Metal-dependent hydrolases"/>
    <property type="match status" value="1"/>
</dbReference>
<sequence>MFDGFDGWRENVERLSEVSGTDVVGYGSFIRAIEERRAFFKEMGAVATDHSALTPHAERLSPAEAEAIFARALRGEASEDDAGRFTAHMLVEMARMSAEDGLVMQLHAGSFRNHNETIFSRFGTDMGTDIPVATEWTRNLRSLLNAYGADPSFRLILFTLDESTYSRELAPLAGHYPALLLGAPWWFFDSPLGMRRYLDAVVETAGIYNLAGFNDDTRAFASIPARHDVWRRVSCDWLAGMVVRGVIDEEDAPEMARELAYGLAKRAYGLDGDA</sequence>
<comment type="pathway">
    <text evidence="2">Carbohydrate metabolism; pentose and glucuronate interconversion.</text>
</comment>
<reference evidence="7 8" key="1">
    <citation type="submission" date="2019-03" db="EMBL/GenBank/DDBJ databases">
        <title>Whole genome sequence of a novel Rubrobacter taiwanensis strain, isolated from Yellowstone National Park.</title>
        <authorList>
            <person name="Freed S."/>
            <person name="Ramaley R.F."/>
            <person name="Kyndt J.A."/>
        </authorList>
    </citation>
    <scope>NUCLEOTIDE SEQUENCE [LARGE SCALE GENOMIC DNA]</scope>
    <source>
        <strain evidence="7 8">Yellowstone</strain>
    </source>
</reference>
<dbReference type="AlphaFoldDB" id="A0A4R1BER4"/>
<organism evidence="7 8">
    <name type="scientific">Rubrobacter taiwanensis</name>
    <dbReference type="NCBI Taxonomy" id="185139"/>
    <lineage>
        <taxon>Bacteria</taxon>
        <taxon>Bacillati</taxon>
        <taxon>Actinomycetota</taxon>
        <taxon>Rubrobacteria</taxon>
        <taxon>Rubrobacterales</taxon>
        <taxon>Rubrobacteraceae</taxon>
        <taxon>Rubrobacter</taxon>
    </lineage>
</organism>
<dbReference type="RefSeq" id="WP_132692379.1">
    <property type="nucleotide sequence ID" value="NZ_SKBU01000023.1"/>
</dbReference>
<protein>
    <recommendedName>
        <fullName evidence="5">Uronate isomerase</fullName>
        <ecNumber evidence="4">5.3.1.12</ecNumber>
    </recommendedName>
</protein>
<evidence type="ECO:0000256" key="2">
    <source>
        <dbReference type="ARBA" id="ARBA00004892"/>
    </source>
</evidence>
<dbReference type="GO" id="GO:0042840">
    <property type="term" value="P:D-glucuronate catabolic process"/>
    <property type="evidence" value="ECO:0007669"/>
    <property type="project" value="TreeGrafter"/>
</dbReference>
<accession>A0A4R1BER4</accession>
<evidence type="ECO:0000256" key="6">
    <source>
        <dbReference type="ARBA" id="ARBA00023235"/>
    </source>
</evidence>
<dbReference type="Pfam" id="PF02614">
    <property type="entry name" value="UxaC"/>
    <property type="match status" value="1"/>
</dbReference>
<evidence type="ECO:0000313" key="7">
    <source>
        <dbReference type="EMBL" id="TCJ15610.1"/>
    </source>
</evidence>
<dbReference type="PANTHER" id="PTHR30068:SF4">
    <property type="entry name" value="URONATE ISOMERASE"/>
    <property type="match status" value="1"/>
</dbReference>
<dbReference type="InterPro" id="IPR003766">
    <property type="entry name" value="Uronate_isomerase"/>
</dbReference>
<dbReference type="UniPathway" id="UPA00246"/>
<evidence type="ECO:0000256" key="5">
    <source>
        <dbReference type="ARBA" id="ARBA00020555"/>
    </source>
</evidence>
<keyword evidence="6" id="KW-0413">Isomerase</keyword>
<dbReference type="EMBL" id="SKBU01000023">
    <property type="protein sequence ID" value="TCJ15610.1"/>
    <property type="molecule type" value="Genomic_DNA"/>
</dbReference>